<evidence type="ECO:0000259" key="3">
    <source>
        <dbReference type="PROSITE" id="PS50058"/>
    </source>
</evidence>
<dbReference type="GO" id="GO:0030686">
    <property type="term" value="C:90S preribosome"/>
    <property type="evidence" value="ECO:0007669"/>
    <property type="project" value="TreeGrafter"/>
</dbReference>
<dbReference type="GO" id="GO:0032040">
    <property type="term" value="C:small-subunit processome"/>
    <property type="evidence" value="ECO:0007669"/>
    <property type="project" value="TreeGrafter"/>
</dbReference>
<organism evidence="4 5">
    <name type="scientific">Adiantum capillus-veneris</name>
    <name type="common">Maidenhair fern</name>
    <dbReference type="NCBI Taxonomy" id="13818"/>
    <lineage>
        <taxon>Eukaryota</taxon>
        <taxon>Viridiplantae</taxon>
        <taxon>Streptophyta</taxon>
        <taxon>Embryophyta</taxon>
        <taxon>Tracheophyta</taxon>
        <taxon>Polypodiopsida</taxon>
        <taxon>Polypodiidae</taxon>
        <taxon>Polypodiales</taxon>
        <taxon>Pteridineae</taxon>
        <taxon>Pteridaceae</taxon>
        <taxon>Vittarioideae</taxon>
        <taxon>Adiantum</taxon>
    </lineage>
</organism>
<accession>A0A9D4UJK1</accession>
<comment type="caution">
    <text evidence="4">The sequence shown here is derived from an EMBL/GenBank/DDBJ whole genome shotgun (WGS) entry which is preliminary data.</text>
</comment>
<dbReference type="InterPro" id="IPR057525">
    <property type="entry name" value="UTP20_C"/>
</dbReference>
<dbReference type="SUPFAM" id="SSF48371">
    <property type="entry name" value="ARM repeat"/>
    <property type="match status" value="3"/>
</dbReference>
<dbReference type="OrthoDB" id="360653at2759"/>
<dbReference type="PANTHER" id="PTHR17695">
    <property type="entry name" value="SMALL SUBUNIT PROCESSOME COMPONENT 20 HOMOLOG"/>
    <property type="match status" value="1"/>
</dbReference>
<name>A0A9D4UJK1_ADICA</name>
<gene>
    <name evidence="4" type="ORF">GOP47_0015380</name>
</gene>
<dbReference type="InterPro" id="IPR021133">
    <property type="entry name" value="HEAT_type_2"/>
</dbReference>
<evidence type="ECO:0000313" key="4">
    <source>
        <dbReference type="EMBL" id="KAI5069079.1"/>
    </source>
</evidence>
<dbReference type="Pfam" id="PF07539">
    <property type="entry name" value="UTP20_N"/>
    <property type="match status" value="1"/>
</dbReference>
<dbReference type="InterPro" id="IPR052575">
    <property type="entry name" value="SSU_processome_comp_20"/>
</dbReference>
<dbReference type="Pfam" id="PF20416">
    <property type="entry name" value="UTP20"/>
    <property type="match status" value="1"/>
</dbReference>
<reference evidence="4" key="1">
    <citation type="submission" date="2021-01" db="EMBL/GenBank/DDBJ databases">
        <title>Adiantum capillus-veneris genome.</title>
        <authorList>
            <person name="Fang Y."/>
            <person name="Liao Q."/>
        </authorList>
    </citation>
    <scope>NUCLEOTIDE SEQUENCE</scope>
    <source>
        <strain evidence="4">H3</strain>
        <tissue evidence="4">Leaf</tissue>
    </source>
</reference>
<feature type="compositionally biased region" description="Basic residues" evidence="2">
    <location>
        <begin position="2709"/>
        <end position="2723"/>
    </location>
</feature>
<protein>
    <recommendedName>
        <fullName evidence="3">G protein gamma domain-containing protein</fullName>
    </recommendedName>
</protein>
<feature type="domain" description="G protein gamma" evidence="3">
    <location>
        <begin position="178"/>
        <end position="242"/>
    </location>
</feature>
<dbReference type="Pfam" id="PF23099">
    <property type="entry name" value="UTP20_C"/>
    <property type="match status" value="1"/>
</dbReference>
<dbReference type="Gene3D" id="1.25.10.10">
    <property type="entry name" value="Leucine-rich Repeat Variant"/>
    <property type="match status" value="3"/>
</dbReference>
<dbReference type="PANTHER" id="PTHR17695:SF11">
    <property type="entry name" value="SMALL SUBUNIT PROCESSOME COMPONENT 20 HOMOLOG"/>
    <property type="match status" value="1"/>
</dbReference>
<dbReference type="InterPro" id="IPR011989">
    <property type="entry name" value="ARM-like"/>
</dbReference>
<dbReference type="InterPro" id="IPR016024">
    <property type="entry name" value="ARM-type_fold"/>
</dbReference>
<dbReference type="Proteomes" id="UP000886520">
    <property type="component" value="Chromosome 15"/>
</dbReference>
<dbReference type="InterPro" id="IPR011430">
    <property type="entry name" value="UTP20_N"/>
</dbReference>
<dbReference type="GO" id="GO:0007186">
    <property type="term" value="P:G protein-coupled receptor signaling pathway"/>
    <property type="evidence" value="ECO:0007669"/>
    <property type="project" value="InterPro"/>
</dbReference>
<evidence type="ECO:0000313" key="5">
    <source>
        <dbReference type="Proteomes" id="UP000886520"/>
    </source>
</evidence>
<feature type="region of interest" description="Disordered" evidence="2">
    <location>
        <begin position="2709"/>
        <end position="2731"/>
    </location>
</feature>
<dbReference type="InterPro" id="IPR015898">
    <property type="entry name" value="G-protein_gamma-like_dom"/>
</dbReference>
<dbReference type="PROSITE" id="PS50058">
    <property type="entry name" value="G_PROTEIN_GAMMA"/>
    <property type="match status" value="1"/>
</dbReference>
<dbReference type="EMBL" id="JABFUD020000015">
    <property type="protein sequence ID" value="KAI5069079.1"/>
    <property type="molecule type" value="Genomic_DNA"/>
</dbReference>
<dbReference type="PROSITE" id="PS50077">
    <property type="entry name" value="HEAT_REPEAT"/>
    <property type="match status" value="1"/>
</dbReference>
<keyword evidence="5" id="KW-1185">Reference proteome</keyword>
<dbReference type="InterPro" id="IPR046523">
    <property type="entry name" value="UTP20_dom"/>
</dbReference>
<feature type="repeat" description="HEAT" evidence="1">
    <location>
        <begin position="2284"/>
        <end position="2322"/>
    </location>
</feature>
<evidence type="ECO:0000256" key="1">
    <source>
        <dbReference type="PROSITE-ProRule" id="PRU00103"/>
    </source>
</evidence>
<sequence>MPGLPQQRPIKGLNKGPGRKRFVFKSFSQRVEEVDLDVFRSLAPLKLEPSGGTSFFHESLVSWRELNSAVEFTFVYEQLLPIIQTLPQLILHKELVMNTLISHLQLSAIHSLQPILSLIAILSRDLRSEFLSFIPQFLGACANLFQSGGDREPEIIEQVFTSVSYIFKYLQKSLCKDIKFILKATRQLRYYKRLYIQEFAAEAVSYLLRNTSNEQLIKGIRRVLVEVHLKPSKENINSCSSLFWYTLKGPGMTLHSRSDSVLRLLLDKSTFRSMRQKDPGGQVIVEVLSHVLRRLCEELDRNKLMPVWSCVLDELSSVLDEWTVLSSNSNDPPRNIDPLATMDINSSDNCCGKDLEEIDSPRRRDFFQQEKDAEKSVMANLLALLNHLVEFRKGSQVHDFQPLFSLSYRLLQPSLFTCGEQTIPSQNLSRSLTTEEAKVNQFSHQVWKFVLNLIKSHAEGTGASSGPSAIASHAPFWNQLWKFLDFSSLLYFVRELLKHGGSILQLFMDDILRMFDGLIDTQSMHILPLTVKLFEKMEGAVHRQKSHCERLFSFVVSTIKDATVELLDCTRALHPRSIWAALKCYPYLVESREHEKFLVWNCILALDQRLSTAQDESSDENQKLWEFLLATALSTELKVLSQTSVMDLSSRAGDFLKLAVCYKNSAIVLKCVADFLDLCFSELDGTRKEFVPTELQEGGALSLLEKNLGSPNKLLRLSTLRLLIHLDDCMVASKRRKNLDGSFSKSGSVTSDNIFEQLQSVEAAPFSLDAGRQSSLVFTRLKVRACTGNLPEHYLTSLTHAMVGVLFNRFGLLWDAAVDSLSGLLETRKMAVWEIFTQHLDSCQSQFLYRKEVVLTKEEVDDHTERSLVSLMESYLHKDGESTDVGTIATLLLKAAQKVPSVAEGRTRQLIPLFLTFIGHDSETQRSSIQTKYSYGGKDWKLVLKEWLVLLSSMKNAQSYFKSSILKEVLVNRFLMDADPDIQLKVLECVLNWKDSYLTPYEDHLKNLITPKMAREEMTTWNIGKESEGVQPNHRDNLVGILSRVLFPKILKTKTSLHNKTTSGIQRKVVLAFLASLDVRELSLFFVLILKPLESAFTEDGMVCNQEDHAWELAVKQGLQHNFIGWVDIEGTAKLSHKKKIGFLHMLKDILETFDKDHIVPYLHACLSFTFRILRTCQGEIGGGANAPTSTSAKPVALSGKKDIRTLCLKVLAIVFSKYDNFEFTPIYWDSFFGTVRPMIVRFAEEGASGEGPSALFSCFLAMSRSLALVSFLQKEDKIVPNLLPLLSHKYASPSVVGAALTFVENILALEEGEVGLTTRYLLPHLPLLLSNLRALLSLQQKGISGRKFSTSVKRGLQVLLKIGRHICNATDADQLLDVLLPFLHRQKKTSQEEIVDVLRILKELAHSLSGESFQKTLPFLGQRLSSSPDLDVRLAVCQALSAFSLAKPGLSFVAGLIADLNSLSPSTVGEYDYECRIGAYGRLTADSFGNLTYEQALIVISQGLYDVKSDDISIRHSASNCLTNFIHFLASRYQSSKIGEGTYANEDAVATDMEECSLSACWDLEAVRVAVQKFLLPNIRKTMTSDSLTVRREVVSLLREMVSNLPCVSPLGELLPLISTDAEVDFFNNITHIQTHRRIRAMSRFKELCCAGNFSQGILVRIFEPLFTHSLFEAKGDKDGNLVQAAVEVIACIASQLQWDPYYSLLMRLFRTISSHPENEKTIIKLLCSVLDKFHFTKASITNGGSIEHTCLEEAGSKSLMISSDGTEIPEEILQQLKLHILPEFARLMVSKENIINVSVSLAVVKVLQLMPSDVMELELPRIVQNIVNLLKNRNHIVRDEARGGLIAVVGILGAGYFGFVVEKLSDSLKRGYEVHVRGFTLNALISRIFPKLKVGEIDYCAEKILNLLVNDIFEDVADEKEVEKMAFKMKEIRRSGSYESLKLVAQIVTFHVHGSTLLQTVRKKLKDAVIPKTKGKIERVLRQLAVGIQLNSSLKQEELFIFIYGVLEDGIADENLVVKAVFPDVKSQGGLTIKENIPNYHLIREFALQLFESHLKRAKLNKEDSSILSLLDPMVVLLQSCFESRHGTILGLALKCLCHLVRLPLPSVELSGAALLAKLLIMAQGFGKFENQVAQPCFNLLVAILKHAKSAHVSEDHLRTILQFPVFIDLEKAETNTGLVILKAIVGRKLLVPELYDIVNRVAQLMVTSHVAVVRQHSSQIMLQFLLDYPLGSRRLQQHLDFLIANLSYVNATGREAVLEMLHAIIVKFPAQTIDEQLETFFLPLVTRLVNDESNQLRAMVGTVLKVLMGRVSQRSLQRMLQFCFSWLREDKQQLWRASGQVLGLAVEVMEVKFHVHLEDSLDLSLRVLNHVLEVNGVDKRAFSTTVGAILWQEAYYILVMLEKLIKQFPDLSLQRSSEGLWEIIICFLVHQHVWVRKTSSRLLYMYFAACCVADKNTEAVYISKNGKQAFLLQPSRLMQLAAILCQQAGSELDEDMAGLLEKNLLFTSVALHSTFFDGKGRLSWLDVVSGKDASIQTRVAEALNILKVQHWMSKEGQSSNGYTSRNKETGVNDTMDVKYYGLYPVFKYLQRVSLQGDDLQMKTVFHLYDSFLTQLGKDGVQPYLSSMLLPLYRTAESVAAKIVAADVKTVAESVLDRIRETVGTEEFVQAYNETRQMTKNIRETRKRANKLQVLVDPEGHARKKLKLNAKRQIQKKKKRKISMEGRGS</sequence>
<evidence type="ECO:0000256" key="2">
    <source>
        <dbReference type="SAM" id="MobiDB-lite"/>
    </source>
</evidence>
<proteinExistence type="predicted"/>